<dbReference type="EMBL" id="JAAOAS010000206">
    <property type="protein sequence ID" value="KAF5585567.1"/>
    <property type="molecule type" value="Genomic_DNA"/>
</dbReference>
<reference evidence="2 3" key="1">
    <citation type="submission" date="2020-05" db="EMBL/GenBank/DDBJ databases">
        <title>Identification and distribution of gene clusters putatively required for synthesis of sphingolipid metabolism inhibitors in phylogenetically diverse species of the filamentous fungus Fusarium.</title>
        <authorList>
            <person name="Kim H.-S."/>
            <person name="Busman M."/>
            <person name="Brown D.W."/>
            <person name="Divon H."/>
            <person name="Uhlig S."/>
            <person name="Proctor R.H."/>
        </authorList>
    </citation>
    <scope>NUCLEOTIDE SEQUENCE [LARGE SCALE GENOMIC DNA]</scope>
    <source>
        <strain evidence="2 3">NRRL 36939</strain>
    </source>
</reference>
<gene>
    <name evidence="2" type="ORF">FPCIR_8280</name>
</gene>
<dbReference type="OrthoDB" id="2157530at2759"/>
<dbReference type="PANTHER" id="PTHR24148">
    <property type="entry name" value="ANKYRIN REPEAT DOMAIN-CONTAINING PROTEIN 39 HOMOLOG-RELATED"/>
    <property type="match status" value="1"/>
</dbReference>
<protein>
    <submittedName>
        <fullName evidence="2">Heterokaryon incompatibility (Het-6OR allele)</fullName>
    </submittedName>
</protein>
<accession>A0A8H5L589</accession>
<feature type="domain" description="Heterokaryon incompatibility" evidence="1">
    <location>
        <begin position="64"/>
        <end position="219"/>
    </location>
</feature>
<keyword evidence="3" id="KW-1185">Reference proteome</keyword>
<proteinExistence type="predicted"/>
<dbReference type="InterPro" id="IPR010730">
    <property type="entry name" value="HET"/>
</dbReference>
<dbReference type="PANTHER" id="PTHR24148:SF64">
    <property type="entry name" value="HETEROKARYON INCOMPATIBILITY DOMAIN-CONTAINING PROTEIN"/>
    <property type="match status" value="1"/>
</dbReference>
<dbReference type="InterPro" id="IPR052895">
    <property type="entry name" value="HetReg/Transcr_Mod"/>
</dbReference>
<evidence type="ECO:0000313" key="2">
    <source>
        <dbReference type="EMBL" id="KAF5585567.1"/>
    </source>
</evidence>
<dbReference type="Pfam" id="PF06985">
    <property type="entry name" value="HET"/>
    <property type="match status" value="1"/>
</dbReference>
<comment type="caution">
    <text evidence="2">The sequence shown here is derived from an EMBL/GenBank/DDBJ whole genome shotgun (WGS) entry which is preliminary data.</text>
</comment>
<name>A0A8H5L589_9HYPO</name>
<evidence type="ECO:0000313" key="3">
    <source>
        <dbReference type="Proteomes" id="UP000546213"/>
    </source>
</evidence>
<dbReference type="Proteomes" id="UP000546213">
    <property type="component" value="Unassembled WGS sequence"/>
</dbReference>
<dbReference type="AlphaFoldDB" id="A0A8H5L589"/>
<sequence>MRSSSWTTLRRSSTFSTKYKYESTLDSTHIRLVKIRPRTRSFLSERLNIDVTTHSLDEAEALGYHALSYTWGAPEGEYKRKVSESCILVNGSRFYVQPNLLGALKRFEEFDWYLWIDAICIDQTNQREREIQVGIMSEIYGMAARVDIWLGDGGREAAEAIRLTRTLSSLAAEKHGSEVSLDKSEIEIAGLPPIPSEAWKPFVGLLDRNWFRRAWVIQETVLARQAFVFLGNSESISWEQLASALMMIQRLGWYPNATLAMARVEEISWTPGPYAIHFITVIRMALESLKTPEDHPQISVIEDLTGPDNWKTTASSHLAYMMMVGHKFKITNARDRVYSLLGMVNIAASYMGLPRCDLEVNYDASVAEVFTAATANILNHCNHLGFISLAGIAEFHSGTLNLPSGDIPSWVPNFLNEPSAARTAPILFPWARGKVQVDAARYSEIGSLGFNIIGSRLSVQAQRIGQILPGSYQFYDIAYYFQVEPFADLLLRCGQRYKVTGELSIEAFWRTFIFGANMHDSIDISELGALFKAWLCYILFQYLRVWDTSMKVDQRLVFLEQLTNFQSLVARDGEVAHDMFPSIEWVKQMLQKLGASDPPDSQLASIFSFMARTSSLGGFSEEFDLEWTSMVAKELADTFILAAKYASLLGTYASQRRVFLTDEGHIGLAFASALVGDSVWVVSSCPVPLLLRPRADGTYQLIGDSYVHGIMQGEAVKDNGWEEITMT</sequence>
<evidence type="ECO:0000259" key="1">
    <source>
        <dbReference type="Pfam" id="PF06985"/>
    </source>
</evidence>
<organism evidence="2 3">
    <name type="scientific">Fusarium pseudocircinatum</name>
    <dbReference type="NCBI Taxonomy" id="56676"/>
    <lineage>
        <taxon>Eukaryota</taxon>
        <taxon>Fungi</taxon>
        <taxon>Dikarya</taxon>
        <taxon>Ascomycota</taxon>
        <taxon>Pezizomycotina</taxon>
        <taxon>Sordariomycetes</taxon>
        <taxon>Hypocreomycetidae</taxon>
        <taxon>Hypocreales</taxon>
        <taxon>Nectriaceae</taxon>
        <taxon>Fusarium</taxon>
        <taxon>Fusarium fujikuroi species complex</taxon>
    </lineage>
</organism>
<dbReference type="Pfam" id="PF26639">
    <property type="entry name" value="Het-6_barrel"/>
    <property type="match status" value="1"/>
</dbReference>